<evidence type="ECO:0000313" key="3">
    <source>
        <dbReference type="EMBL" id="SES00621.1"/>
    </source>
</evidence>
<protein>
    <submittedName>
        <fullName evidence="3">Uncharacterized protein</fullName>
    </submittedName>
</protein>
<dbReference type="RefSeq" id="WP_143116359.1">
    <property type="nucleotide sequence ID" value="NZ_FOFR01000019.1"/>
</dbReference>
<keyword evidence="2" id="KW-0732">Signal</keyword>
<feature type="compositionally biased region" description="Low complexity" evidence="1">
    <location>
        <begin position="224"/>
        <end position="241"/>
    </location>
</feature>
<evidence type="ECO:0000256" key="2">
    <source>
        <dbReference type="SAM" id="SignalP"/>
    </source>
</evidence>
<dbReference type="STRING" id="402600.SAMN05216188_11969"/>
<reference evidence="4" key="1">
    <citation type="submission" date="2016-10" db="EMBL/GenBank/DDBJ databases">
        <authorList>
            <person name="Varghese N."/>
            <person name="Submissions S."/>
        </authorList>
    </citation>
    <scope>NUCLEOTIDE SEQUENCE [LARGE SCALE GENOMIC DNA]</scope>
    <source>
        <strain evidence="4">CGMCC 4.3525</strain>
    </source>
</reference>
<name>A0A1H9TUF4_9PSEU</name>
<keyword evidence="4" id="KW-1185">Reference proteome</keyword>
<organism evidence="3 4">
    <name type="scientific">Lentzea xinjiangensis</name>
    <dbReference type="NCBI Taxonomy" id="402600"/>
    <lineage>
        <taxon>Bacteria</taxon>
        <taxon>Bacillati</taxon>
        <taxon>Actinomycetota</taxon>
        <taxon>Actinomycetes</taxon>
        <taxon>Pseudonocardiales</taxon>
        <taxon>Pseudonocardiaceae</taxon>
        <taxon>Lentzea</taxon>
    </lineage>
</organism>
<accession>A0A1H9TUF4</accession>
<dbReference type="OrthoDB" id="3698498at2"/>
<evidence type="ECO:0000256" key="1">
    <source>
        <dbReference type="SAM" id="MobiDB-lite"/>
    </source>
</evidence>
<feature type="signal peptide" evidence="2">
    <location>
        <begin position="1"/>
        <end position="32"/>
    </location>
</feature>
<feature type="region of interest" description="Disordered" evidence="1">
    <location>
        <begin position="223"/>
        <end position="250"/>
    </location>
</feature>
<gene>
    <name evidence="3" type="ORF">SAMN05216188_11969</name>
</gene>
<dbReference type="Proteomes" id="UP000199352">
    <property type="component" value="Unassembled WGS sequence"/>
</dbReference>
<evidence type="ECO:0000313" key="4">
    <source>
        <dbReference type="Proteomes" id="UP000199352"/>
    </source>
</evidence>
<sequence>MKTTCSTTLRRTLGIAGFLIGFGLLSAGVASADEGDSPGLLGGVGALISPVTDVVAPVAQQVAPVTRGVAAVTDPVLKPVLKAAAPVTEPLLAPLAPVVDTVVRPLNPVLDSLQPVTAPLLAPVVGTVQDVPVVPRIAEPLVTQRSAPADVPQPAPVLEVPVGVPAVPEAPWTPVIAPDAYAVALPDRVAVAMFDQQQQISASDVVPPAEAPLPPSPDVPFALPGTMGSVSSSGSTSPAVSDLPAGSGVRPDNGSLVVSADHQVYGSWCYYYGRSHPS</sequence>
<dbReference type="AlphaFoldDB" id="A0A1H9TUF4"/>
<proteinExistence type="predicted"/>
<dbReference type="EMBL" id="FOFR01000019">
    <property type="protein sequence ID" value="SES00621.1"/>
    <property type="molecule type" value="Genomic_DNA"/>
</dbReference>
<feature type="chain" id="PRO_5011629068" evidence="2">
    <location>
        <begin position="33"/>
        <end position="278"/>
    </location>
</feature>